<sequence length="841" mass="98169">MEPNGHQIGENVRIMEQNFRTCVLHMIPSSIDENHSKQLIQDLYYSIKTSSKDSVSKVLEYYRKLLIRNSNDIESWKHLEMFAGIMCQLSSPEEKEKYLMQCLSLIDKSYQSDEREGVFLRPDIMSSQRKSNGSVYAESFENFEKISDRRSIMSYGGNVWQATSSDTTLKSLSDPYFSTMVPKTDIIQSIPYLLLGTPSTLFELKDKTYYIPSNIPNGESQQLHNIIEAGLLYLNLRIKVELLKKSAVSGTLKVSFLTFIESRLREYNLFVNKFSSHLHPSDPLCFVYQHICPEILKLRTCLSYVELLDKLRGEQLLTIFQSQKRNGDPILEKFSSDAFAYLSQSYFEKLCNWVLSGRLDADNSDFFVQKTKSTEELDFTFIREKIPTFIPSSCARKIYIIGKSLRFLEIYCNELEWVGNLSNKYAVQYQLLDLSTIDQRFIDIINQQYEEINVRVNEVLKSKFYYFETIELLKDILLMGKSDFIYAIIQSSKSLFNQPSQLLESHYLTRCLQVAVQQSSMRNRLNKSDHNTLINRLDARLLELAHGSSGWDVFTLDYLIDQPLSSVININQHGSRREYLRIFNFLWRIKRNGYLYEQEWQRNSSLMKLFRKLNSRLPFLKDLLNRMSMINVLKNQIQSFTKKIEIYCFENIIDKEYSQLITNLHQKESDNIKSMKVKVLKNGVKVSSGILKPDLRYLKSLKEITADDMNDISSYDIEDLQRIHSTFLANILQHPLLYSGTGAAIGTYTNQLYPTSLVLLMDMSYDYIRNYSELNNILHEICIQLNLDPNQHLYDSIGRFNTVSKKLIEQWKDFENECNAYIKDLKSDQSTELNKLSRVLH</sequence>
<keyword evidence="3 5" id="KW-0493">Microtubule</keyword>
<evidence type="ECO:0000313" key="8">
    <source>
        <dbReference type="EMBL" id="QGN17306.1"/>
    </source>
</evidence>
<evidence type="ECO:0000256" key="5">
    <source>
        <dbReference type="RuleBase" id="RU363050"/>
    </source>
</evidence>
<dbReference type="Pfam" id="PF17681">
    <property type="entry name" value="GCP_N_terminal"/>
    <property type="match status" value="1"/>
</dbReference>
<evidence type="ECO:0000256" key="3">
    <source>
        <dbReference type="ARBA" id="ARBA00022701"/>
    </source>
</evidence>
<evidence type="ECO:0000259" key="6">
    <source>
        <dbReference type="Pfam" id="PF04130"/>
    </source>
</evidence>
<reference evidence="8 9" key="2">
    <citation type="submission" date="2019-11" db="EMBL/GenBank/DDBJ databases">
        <authorList>
            <person name="Lu H."/>
        </authorList>
    </citation>
    <scope>NUCLEOTIDE SEQUENCE [LARGE SCALE GENOMIC DNA]</scope>
    <source>
        <strain evidence="8 9">FIM1</strain>
    </source>
</reference>
<keyword evidence="9" id="KW-1185">Reference proteome</keyword>
<dbReference type="Pfam" id="PF04130">
    <property type="entry name" value="GCP_C_terminal"/>
    <property type="match status" value="1"/>
</dbReference>
<evidence type="ECO:0000259" key="7">
    <source>
        <dbReference type="Pfam" id="PF17681"/>
    </source>
</evidence>
<evidence type="ECO:0000256" key="1">
    <source>
        <dbReference type="ARBA" id="ARBA00010337"/>
    </source>
</evidence>
<dbReference type="PANTHER" id="PTHR19302">
    <property type="entry name" value="GAMMA TUBULIN COMPLEX PROTEIN"/>
    <property type="match status" value="1"/>
</dbReference>
<feature type="domain" description="Gamma tubulin complex component protein N-terminal" evidence="7">
    <location>
        <begin position="187"/>
        <end position="463"/>
    </location>
</feature>
<keyword evidence="2 5" id="KW-0963">Cytoplasm</keyword>
<dbReference type="InterPro" id="IPR007259">
    <property type="entry name" value="GCP"/>
</dbReference>
<reference evidence="8 9" key="1">
    <citation type="submission" date="2016-03" db="EMBL/GenBank/DDBJ databases">
        <title>How can Kluyveromyces marxianus grow so fast - potential evolutionary course in Saccharomyces Complex revealed by comparative genomics.</title>
        <authorList>
            <person name="Mo W."/>
            <person name="Lu W."/>
            <person name="Yang X."/>
            <person name="Qi J."/>
            <person name="Lv H."/>
        </authorList>
    </citation>
    <scope>NUCLEOTIDE SEQUENCE [LARGE SCALE GENOMIC DNA]</scope>
    <source>
        <strain evidence="8 9">FIM1</strain>
    </source>
</reference>
<protein>
    <recommendedName>
        <fullName evidence="5">Spindle pole body component</fullName>
    </recommendedName>
</protein>
<dbReference type="EMBL" id="CP015059">
    <property type="protein sequence ID" value="QGN17306.1"/>
    <property type="molecule type" value="Genomic_DNA"/>
</dbReference>
<gene>
    <name evidence="8" type="primary">SPC98</name>
    <name evidence="8" type="ORF">FIM1_4038</name>
</gene>
<dbReference type="Proteomes" id="UP000422736">
    <property type="component" value="Chromosome 6"/>
</dbReference>
<dbReference type="InterPro" id="IPR041470">
    <property type="entry name" value="GCP_N"/>
</dbReference>
<comment type="subcellular location">
    <subcellularLocation>
        <location evidence="5">Cytoplasm</location>
        <location evidence="5">Cytoskeleton</location>
        <location evidence="5">Microtubule organizing center</location>
    </subcellularLocation>
</comment>
<dbReference type="InterPro" id="IPR042241">
    <property type="entry name" value="GCP_C_sf"/>
</dbReference>
<evidence type="ECO:0000256" key="4">
    <source>
        <dbReference type="ARBA" id="ARBA00023212"/>
    </source>
</evidence>
<organism evidence="8 9">
    <name type="scientific">Kluyveromyces marxianus</name>
    <name type="common">Yeast</name>
    <name type="synonym">Candida kefyr</name>
    <dbReference type="NCBI Taxonomy" id="4911"/>
    <lineage>
        <taxon>Eukaryota</taxon>
        <taxon>Fungi</taxon>
        <taxon>Dikarya</taxon>
        <taxon>Ascomycota</taxon>
        <taxon>Saccharomycotina</taxon>
        <taxon>Saccharomycetes</taxon>
        <taxon>Saccharomycetales</taxon>
        <taxon>Saccharomycetaceae</taxon>
        <taxon>Kluyveromyces</taxon>
    </lineage>
</organism>
<proteinExistence type="inferred from homology"/>
<accession>A0ABX6EYP6</accession>
<dbReference type="Gene3D" id="1.20.120.1900">
    <property type="entry name" value="Gamma-tubulin complex, C-terminal domain"/>
    <property type="match status" value="1"/>
</dbReference>
<keyword evidence="4 5" id="KW-0206">Cytoskeleton</keyword>
<feature type="domain" description="Gamma tubulin complex component C-terminal" evidence="6">
    <location>
        <begin position="469"/>
        <end position="834"/>
    </location>
</feature>
<evidence type="ECO:0000256" key="2">
    <source>
        <dbReference type="ARBA" id="ARBA00022490"/>
    </source>
</evidence>
<dbReference type="PANTHER" id="PTHR19302:SF33">
    <property type="entry name" value="GAMMA-TUBULIN COMPLEX COMPONENT 5"/>
    <property type="match status" value="1"/>
</dbReference>
<evidence type="ECO:0000313" key="9">
    <source>
        <dbReference type="Proteomes" id="UP000422736"/>
    </source>
</evidence>
<comment type="similarity">
    <text evidence="1 5">Belongs to the TUBGCP family.</text>
</comment>
<name>A0ABX6EYP6_KLUMA</name>
<dbReference type="InterPro" id="IPR040457">
    <property type="entry name" value="GCP_C"/>
</dbReference>